<feature type="transmembrane region" description="Helical" evidence="5">
    <location>
        <begin position="68"/>
        <end position="87"/>
    </location>
</feature>
<comment type="subcellular location">
    <subcellularLocation>
        <location evidence="1">Membrane</location>
        <topology evidence="1">Multi-pass membrane protein</topology>
    </subcellularLocation>
</comment>
<evidence type="ECO:0000313" key="7">
    <source>
        <dbReference type="EMBL" id="SHE84816.1"/>
    </source>
</evidence>
<keyword evidence="3 5" id="KW-1133">Transmembrane helix</keyword>
<feature type="domain" description="Methylamine utilisation protein MauE" evidence="6">
    <location>
        <begin position="1"/>
        <end position="151"/>
    </location>
</feature>
<keyword evidence="2 5" id="KW-0812">Transmembrane</keyword>
<dbReference type="GO" id="GO:0030416">
    <property type="term" value="P:methylamine metabolic process"/>
    <property type="evidence" value="ECO:0007669"/>
    <property type="project" value="InterPro"/>
</dbReference>
<evidence type="ECO:0000256" key="2">
    <source>
        <dbReference type="ARBA" id="ARBA00022692"/>
    </source>
</evidence>
<dbReference type="EMBL" id="FQUU01000004">
    <property type="protein sequence ID" value="SHE84816.1"/>
    <property type="molecule type" value="Genomic_DNA"/>
</dbReference>
<protein>
    <recommendedName>
        <fullName evidence="6">Methylamine utilisation protein MauE domain-containing protein</fullName>
    </recommendedName>
</protein>
<sequence>MRILIRIIQAAVGILFIISGLVKANDPLGLSYKMQEFFELWSSELTTGHFFLKGGLIGFFDFLHQQSLSLSIFMITLEIIAGVALLLGWKKNFILWLLLTLIVFFTFLTGYAYLSGKFTNCGCFGDCLPITPLTSFTKDLFLLVFIIALLLGKKYITPVFTSATRGFIVAASLGLTLLLQWYVLNYLPLVDCLSLKKGNNIALQMKPPPGSVPDSFAIRFIYEKGGKQFEFAPENLPADFNTYKFIDRKDQLVRKGNAEPALKGFSLTGVSGQDSTTAILSQQLAVLLFFQDVHSGKWINKDLESLIMAANKKGIPLCILSPSAPDASKLFKDTTGLQFFNCDFTVVRIAARTEPAVYILKNGSIWNKYSSQQLGKAGNDLSFLQP</sequence>
<dbReference type="NCBIfam" id="NF045576">
    <property type="entry name" value="BT_3928_fam"/>
    <property type="match status" value="1"/>
</dbReference>
<dbReference type="Pfam" id="PF07291">
    <property type="entry name" value="MauE"/>
    <property type="match status" value="1"/>
</dbReference>
<evidence type="ECO:0000256" key="1">
    <source>
        <dbReference type="ARBA" id="ARBA00004141"/>
    </source>
</evidence>
<feature type="transmembrane region" description="Helical" evidence="5">
    <location>
        <begin position="94"/>
        <end position="113"/>
    </location>
</feature>
<evidence type="ECO:0000256" key="3">
    <source>
        <dbReference type="ARBA" id="ARBA00022989"/>
    </source>
</evidence>
<gene>
    <name evidence="7" type="ORF">SAMN02745131_01225</name>
</gene>
<dbReference type="Proteomes" id="UP000184048">
    <property type="component" value="Unassembled WGS sequence"/>
</dbReference>
<feature type="transmembrane region" description="Helical" evidence="5">
    <location>
        <begin position="163"/>
        <end position="184"/>
    </location>
</feature>
<organism evidence="7 8">
    <name type="scientific">Flavisolibacter ginsengisoli DSM 18119</name>
    <dbReference type="NCBI Taxonomy" id="1121884"/>
    <lineage>
        <taxon>Bacteria</taxon>
        <taxon>Pseudomonadati</taxon>
        <taxon>Bacteroidota</taxon>
        <taxon>Chitinophagia</taxon>
        <taxon>Chitinophagales</taxon>
        <taxon>Chitinophagaceae</taxon>
        <taxon>Flavisolibacter</taxon>
    </lineage>
</organism>
<evidence type="ECO:0000256" key="5">
    <source>
        <dbReference type="SAM" id="Phobius"/>
    </source>
</evidence>
<dbReference type="OrthoDB" id="648842at2"/>
<evidence type="ECO:0000259" key="6">
    <source>
        <dbReference type="Pfam" id="PF07291"/>
    </source>
</evidence>
<reference evidence="7 8" key="1">
    <citation type="submission" date="2016-11" db="EMBL/GenBank/DDBJ databases">
        <authorList>
            <person name="Jaros S."/>
            <person name="Januszkiewicz K."/>
            <person name="Wedrychowicz H."/>
        </authorList>
    </citation>
    <scope>NUCLEOTIDE SEQUENCE [LARGE SCALE GENOMIC DNA]</scope>
    <source>
        <strain evidence="7 8">DSM 18119</strain>
    </source>
</reference>
<proteinExistence type="predicted"/>
<accession>A0A1M4WUA4</accession>
<evidence type="ECO:0000313" key="8">
    <source>
        <dbReference type="Proteomes" id="UP000184048"/>
    </source>
</evidence>
<dbReference type="RefSeq" id="WP_072834453.1">
    <property type="nucleotide sequence ID" value="NZ_FQUU01000004.1"/>
</dbReference>
<dbReference type="AlphaFoldDB" id="A0A1M4WUA4"/>
<keyword evidence="4 5" id="KW-0472">Membrane</keyword>
<dbReference type="InterPro" id="IPR009908">
    <property type="entry name" value="Methylamine_util_MauE"/>
</dbReference>
<dbReference type="GO" id="GO:0016020">
    <property type="term" value="C:membrane"/>
    <property type="evidence" value="ECO:0007669"/>
    <property type="project" value="UniProtKB-SubCell"/>
</dbReference>
<name>A0A1M4WUA4_9BACT</name>
<dbReference type="STRING" id="1121884.SAMN02745131_01225"/>
<evidence type="ECO:0000256" key="4">
    <source>
        <dbReference type="ARBA" id="ARBA00023136"/>
    </source>
</evidence>
<feature type="transmembrane region" description="Helical" evidence="5">
    <location>
        <begin position="133"/>
        <end position="151"/>
    </location>
</feature>
<keyword evidence="8" id="KW-1185">Reference proteome</keyword>